<feature type="domain" description="NAD-dependent epimerase/dehydratase" evidence="1">
    <location>
        <begin position="3"/>
        <end position="101"/>
    </location>
</feature>
<dbReference type="STRING" id="58343.AQJ46_01250"/>
<gene>
    <name evidence="2" type="ORF">AQJ46_01250</name>
</gene>
<evidence type="ECO:0000313" key="3">
    <source>
        <dbReference type="Proteomes" id="UP000053669"/>
    </source>
</evidence>
<dbReference type="PANTHER" id="PTHR12126:SF11">
    <property type="entry name" value="NADH DEHYDROGENASE [UBIQUINONE] 1 ALPHA SUBCOMPLEX SUBUNIT 9, MITOCHONDRIAL"/>
    <property type="match status" value="1"/>
</dbReference>
<accession>A0A101SI50</accession>
<organism evidence="2 3">
    <name type="scientific">Streptomyces canus</name>
    <dbReference type="NCBI Taxonomy" id="58343"/>
    <lineage>
        <taxon>Bacteria</taxon>
        <taxon>Bacillati</taxon>
        <taxon>Actinomycetota</taxon>
        <taxon>Actinomycetes</taxon>
        <taxon>Kitasatosporales</taxon>
        <taxon>Streptomycetaceae</taxon>
        <taxon>Streptomyces</taxon>
        <taxon>Streptomyces aurantiacus group</taxon>
    </lineage>
</organism>
<dbReference type="InterPro" id="IPR036291">
    <property type="entry name" value="NAD(P)-bd_dom_sf"/>
</dbReference>
<dbReference type="Pfam" id="PF01370">
    <property type="entry name" value="Epimerase"/>
    <property type="match status" value="1"/>
</dbReference>
<comment type="caution">
    <text evidence="2">The sequence shown here is derived from an EMBL/GenBank/DDBJ whole genome shotgun (WGS) entry which is preliminary data.</text>
</comment>
<evidence type="ECO:0000313" key="2">
    <source>
        <dbReference type="EMBL" id="KUN74227.1"/>
    </source>
</evidence>
<dbReference type="Gene3D" id="3.40.50.720">
    <property type="entry name" value="NAD(P)-binding Rossmann-like Domain"/>
    <property type="match status" value="1"/>
</dbReference>
<dbReference type="PANTHER" id="PTHR12126">
    <property type="entry name" value="NADH-UBIQUINONE OXIDOREDUCTASE 39 KDA SUBUNIT-RELATED"/>
    <property type="match status" value="1"/>
</dbReference>
<protein>
    <recommendedName>
        <fullName evidence="1">NAD-dependent epimerase/dehydratase domain-containing protein</fullName>
    </recommendedName>
</protein>
<dbReference type="SUPFAM" id="SSF51735">
    <property type="entry name" value="NAD(P)-binding Rossmann-fold domains"/>
    <property type="match status" value="1"/>
</dbReference>
<dbReference type="InterPro" id="IPR051207">
    <property type="entry name" value="ComplexI_NDUFA9_subunit"/>
</dbReference>
<name>A0A101SI50_9ACTN</name>
<sequence length="246" mass="26150">MRVVVAGATGLIGSRTVARLRDHGVEVVRLSRGEGVDVTTGKGLDEAMRGADVVVDVTDTPSRGELESLEFFGTATRNLLEAAAKAGAVHHVTLSIVGADHLQAGYFRAKALQEEQVRRSPMPCSIVRATPFFESVEYMSRAATYGDVVHVAPVLIRPVSTDDVAAAVAHVAVGIPLFGVLEVAGPEEHRLDDLTAKLLAARGYLRDVVPDAHTPFFGAVLGQRALLPGAGAQLGHETFSEWIARR</sequence>
<dbReference type="GO" id="GO:0044877">
    <property type="term" value="F:protein-containing complex binding"/>
    <property type="evidence" value="ECO:0007669"/>
    <property type="project" value="TreeGrafter"/>
</dbReference>
<dbReference type="RefSeq" id="WP_059203772.1">
    <property type="nucleotide sequence ID" value="NZ_KQ948656.1"/>
</dbReference>
<evidence type="ECO:0000259" key="1">
    <source>
        <dbReference type="Pfam" id="PF01370"/>
    </source>
</evidence>
<dbReference type="InterPro" id="IPR001509">
    <property type="entry name" value="Epimerase_deHydtase"/>
</dbReference>
<dbReference type="Proteomes" id="UP000053669">
    <property type="component" value="Unassembled WGS sequence"/>
</dbReference>
<reference evidence="2 3" key="1">
    <citation type="submission" date="2015-10" db="EMBL/GenBank/DDBJ databases">
        <title>Draft genome sequence of Streptomyces canus DSM 40017, type strain for the species Streptomyces canus.</title>
        <authorList>
            <person name="Ruckert C."/>
            <person name="Winkler A."/>
            <person name="Kalinowski J."/>
            <person name="Kampfer P."/>
            <person name="Glaeser S."/>
        </authorList>
    </citation>
    <scope>NUCLEOTIDE SEQUENCE [LARGE SCALE GENOMIC DNA]</scope>
    <source>
        <strain evidence="2 3">DSM 40017</strain>
    </source>
</reference>
<dbReference type="AlphaFoldDB" id="A0A101SI50"/>
<proteinExistence type="predicted"/>
<dbReference type="EMBL" id="LMWU01000001">
    <property type="protein sequence ID" value="KUN74227.1"/>
    <property type="molecule type" value="Genomic_DNA"/>
</dbReference>